<dbReference type="Proteomes" id="UP000504606">
    <property type="component" value="Unplaced"/>
</dbReference>
<dbReference type="AlphaFoldDB" id="A0A6J1SW66"/>
<keyword evidence="5 12" id="KW-0863">Zinc-finger</keyword>
<dbReference type="SUPFAM" id="SSF57783">
    <property type="entry name" value="Zinc beta-ribbon"/>
    <property type="match status" value="1"/>
</dbReference>
<dbReference type="GO" id="GO:0017025">
    <property type="term" value="F:TBP-class protein binding"/>
    <property type="evidence" value="ECO:0007669"/>
    <property type="project" value="InterPro"/>
</dbReference>
<dbReference type="Gene3D" id="1.20.5.650">
    <property type="entry name" value="Single helix bin"/>
    <property type="match status" value="1"/>
</dbReference>
<dbReference type="GeneID" id="113211105"/>
<keyword evidence="9" id="KW-0804">Transcription</keyword>
<dbReference type="GO" id="GO:0008270">
    <property type="term" value="F:zinc ion binding"/>
    <property type="evidence" value="ECO:0007669"/>
    <property type="project" value="UniProtKB-KW"/>
</dbReference>
<keyword evidence="6" id="KW-0862">Zinc</keyword>
<evidence type="ECO:0000256" key="5">
    <source>
        <dbReference type="ARBA" id="ARBA00022771"/>
    </source>
</evidence>
<dbReference type="InterPro" id="IPR036915">
    <property type="entry name" value="Cyclin-like_sf"/>
</dbReference>
<evidence type="ECO:0000256" key="12">
    <source>
        <dbReference type="PROSITE-ProRule" id="PRU00469"/>
    </source>
</evidence>
<keyword evidence="10" id="KW-0539">Nucleus</keyword>
<dbReference type="GO" id="GO:0000126">
    <property type="term" value="C:transcription factor TFIIIB complex"/>
    <property type="evidence" value="ECO:0007669"/>
    <property type="project" value="TreeGrafter"/>
</dbReference>
<dbReference type="FunFam" id="2.20.25.10:FF:000012">
    <property type="entry name" value="Putative transcription factor IIIB 90 kDa subunit"/>
    <property type="match status" value="1"/>
</dbReference>
<dbReference type="GO" id="GO:0005634">
    <property type="term" value="C:nucleus"/>
    <property type="evidence" value="ECO:0007669"/>
    <property type="project" value="UniProtKB-SubCell"/>
</dbReference>
<evidence type="ECO:0000259" key="14">
    <source>
        <dbReference type="PROSITE" id="PS51134"/>
    </source>
</evidence>
<evidence type="ECO:0000256" key="11">
    <source>
        <dbReference type="ARBA" id="ARBA00031009"/>
    </source>
</evidence>
<dbReference type="InterPro" id="IPR013150">
    <property type="entry name" value="TFIIB_cyclin"/>
</dbReference>
<dbReference type="Pfam" id="PF08271">
    <property type="entry name" value="Zn_Ribbon_TF"/>
    <property type="match status" value="1"/>
</dbReference>
<proteinExistence type="inferred from homology"/>
<dbReference type="RefSeq" id="XP_026285159.1">
    <property type="nucleotide sequence ID" value="XM_026429374.2"/>
</dbReference>
<evidence type="ECO:0000256" key="2">
    <source>
        <dbReference type="ARBA" id="ARBA00010857"/>
    </source>
</evidence>
<dbReference type="SUPFAM" id="SSF47954">
    <property type="entry name" value="Cyclin-like"/>
    <property type="match status" value="2"/>
</dbReference>
<dbReference type="Gene3D" id="1.10.472.10">
    <property type="entry name" value="Cyclin-like"/>
    <property type="match status" value="2"/>
</dbReference>
<feature type="compositionally biased region" description="Acidic residues" evidence="13">
    <location>
        <begin position="620"/>
        <end position="635"/>
    </location>
</feature>
<dbReference type="PRINTS" id="PR00685">
    <property type="entry name" value="TIFACTORIIB"/>
</dbReference>
<organism evidence="15 16">
    <name type="scientific">Frankliniella occidentalis</name>
    <name type="common">Western flower thrips</name>
    <name type="synonym">Euthrips occidentalis</name>
    <dbReference type="NCBI Taxonomy" id="133901"/>
    <lineage>
        <taxon>Eukaryota</taxon>
        <taxon>Metazoa</taxon>
        <taxon>Ecdysozoa</taxon>
        <taxon>Arthropoda</taxon>
        <taxon>Hexapoda</taxon>
        <taxon>Insecta</taxon>
        <taxon>Pterygota</taxon>
        <taxon>Neoptera</taxon>
        <taxon>Paraneoptera</taxon>
        <taxon>Thysanoptera</taxon>
        <taxon>Terebrantia</taxon>
        <taxon>Thripoidea</taxon>
        <taxon>Thripidae</taxon>
        <taxon>Frankliniella</taxon>
    </lineage>
</organism>
<dbReference type="Gene3D" id="2.20.25.10">
    <property type="match status" value="1"/>
</dbReference>
<evidence type="ECO:0000256" key="3">
    <source>
        <dbReference type="ARBA" id="ARBA00022723"/>
    </source>
</evidence>
<feature type="compositionally biased region" description="Basic and acidic residues" evidence="13">
    <location>
        <begin position="474"/>
        <end position="486"/>
    </location>
</feature>
<reference evidence="16 17" key="1">
    <citation type="submission" date="2025-04" db="UniProtKB">
        <authorList>
            <consortium name="RefSeq"/>
        </authorList>
    </citation>
    <scope>IDENTIFICATION</scope>
    <source>
        <tissue evidence="16 17">Whole organism</tissue>
    </source>
</reference>
<evidence type="ECO:0000256" key="9">
    <source>
        <dbReference type="ARBA" id="ARBA00023163"/>
    </source>
</evidence>
<keyword evidence="7" id="KW-0805">Transcription regulation</keyword>
<dbReference type="CDD" id="cd20553">
    <property type="entry name" value="CYCLIN_TFIIIB90_rpt1"/>
    <property type="match status" value="1"/>
</dbReference>
<keyword evidence="3" id="KW-0479">Metal-binding</keyword>
<dbReference type="InterPro" id="IPR000812">
    <property type="entry name" value="TFIIB"/>
</dbReference>
<evidence type="ECO:0000256" key="7">
    <source>
        <dbReference type="ARBA" id="ARBA00023015"/>
    </source>
</evidence>
<name>A0A6J1SW66_FRAOC</name>
<feature type="compositionally biased region" description="Polar residues" evidence="13">
    <location>
        <begin position="343"/>
        <end position="359"/>
    </location>
</feature>
<evidence type="ECO:0000256" key="8">
    <source>
        <dbReference type="ARBA" id="ARBA00023159"/>
    </source>
</evidence>
<feature type="compositionally biased region" description="Basic residues" evidence="13">
    <location>
        <begin position="487"/>
        <end position="499"/>
    </location>
</feature>
<dbReference type="GO" id="GO:0097550">
    <property type="term" value="C:transcription preinitiation complex"/>
    <property type="evidence" value="ECO:0007669"/>
    <property type="project" value="TreeGrafter"/>
</dbReference>
<dbReference type="PANTHER" id="PTHR11618">
    <property type="entry name" value="TRANSCRIPTION INITIATION FACTOR IIB-RELATED"/>
    <property type="match status" value="1"/>
</dbReference>
<gene>
    <name evidence="16 17" type="primary">LOC113211105</name>
</gene>
<feature type="region of interest" description="Disordered" evidence="13">
    <location>
        <begin position="330"/>
        <end position="367"/>
    </location>
</feature>
<feature type="region of interest" description="Disordered" evidence="13">
    <location>
        <begin position="544"/>
        <end position="594"/>
    </location>
</feature>
<keyword evidence="8" id="KW-0010">Activator</keyword>
<comment type="similarity">
    <text evidence="2">Belongs to the TFIIB family.</text>
</comment>
<dbReference type="PANTHER" id="PTHR11618:SF4">
    <property type="entry name" value="TRANSCRIPTION FACTOR IIIB 90 KDA SUBUNIT"/>
    <property type="match status" value="1"/>
</dbReference>
<dbReference type="InterPro" id="IPR011665">
    <property type="entry name" value="BRF1_TBP-bd_dom"/>
</dbReference>
<keyword evidence="15" id="KW-1185">Reference proteome</keyword>
<dbReference type="GO" id="GO:0070897">
    <property type="term" value="P:transcription preinitiation complex assembly"/>
    <property type="evidence" value="ECO:0007669"/>
    <property type="project" value="InterPro"/>
</dbReference>
<dbReference type="SMART" id="SM00385">
    <property type="entry name" value="CYCLIN"/>
    <property type="match status" value="2"/>
</dbReference>
<evidence type="ECO:0000256" key="4">
    <source>
        <dbReference type="ARBA" id="ARBA00022737"/>
    </source>
</evidence>
<dbReference type="RefSeq" id="XP_026285158.1">
    <property type="nucleotide sequence ID" value="XM_026429373.2"/>
</dbReference>
<dbReference type="CTD" id="42087"/>
<evidence type="ECO:0000313" key="15">
    <source>
        <dbReference type="Proteomes" id="UP000504606"/>
    </source>
</evidence>
<accession>A0A6J1SW66</accession>
<dbReference type="FunFam" id="1.10.472.10:FF:000007">
    <property type="entry name" value="Transcription factor IIIB 90 kDa subunit"/>
    <property type="match status" value="1"/>
</dbReference>
<dbReference type="FunFam" id="1.10.472.10:FF:000002">
    <property type="entry name" value="Transcription factor IIIB 90 kDa subunit"/>
    <property type="match status" value="1"/>
</dbReference>
<sequence>MSSSNKCTNCGSLDLDTDPARGDVVCTNCGTVLEHSAIVSEVQFEENAHGGSSAIGQFVSSDSKGGARGFGQSFHTGLGKESREITQQNAKKAITNLAHQLRGLNQLCVETAFNFFKMALSRQLTRGRRSTHVIAACLYMTCRIEGTAHMLIDFSDVLQIDVYELGRTYLRLSQALSLAIPSMDPCLYILRFANKLDFGDKTHEVSMTALRLLQRMKRDSIHTGRRPSGLCGAALLIAARLHEFNRTVDDVIKIVKVHESTLRKRLMEFGETPSSALTLDEFMNVDLEEEQDPPSFKAARKKDRERLQKLTDEADLDTHLSHLQHEIERQLEERKAKSRRLNRSTPSLLQETTEDSSGPSADPETVEADRFASQSTLGVIKDCLSNEATPSSSGHHASSHLGLGPSIASMGLLEVSRHNDTEESEEVQTGEIDLDDIDDDEIDSYIMSEQEALNKDSLWMRVNADYLKELKEKEEKAKRDQEEGKPEKKKRKPSNKKRKDGQAGSSNTAGEAVQKMLQEKKMSSKLNYDVLKNLTVDLHSDLVPVTNSSPIVSKRERTNSTSENPDETDTVVEPPPKVIKKEKAPRVATVHRRGKKFEASGLPLMPALPLTPVISAPALEADDADDFEDMEVEEEPSSHEQSLSQMLSQHRGDDDSYGDGYDYDEY</sequence>
<evidence type="ECO:0000256" key="13">
    <source>
        <dbReference type="SAM" id="MobiDB-lite"/>
    </source>
</evidence>
<dbReference type="GO" id="GO:0001006">
    <property type="term" value="F:RNA polymerase III type 3 promoter sequence-specific DNA binding"/>
    <property type="evidence" value="ECO:0007669"/>
    <property type="project" value="TreeGrafter"/>
</dbReference>
<dbReference type="Pfam" id="PF00382">
    <property type="entry name" value="TFIIB"/>
    <property type="match status" value="2"/>
</dbReference>
<dbReference type="GO" id="GO:0000995">
    <property type="term" value="F:RNA polymerase III general transcription initiation factor activity"/>
    <property type="evidence" value="ECO:0007669"/>
    <property type="project" value="TreeGrafter"/>
</dbReference>
<evidence type="ECO:0000256" key="1">
    <source>
        <dbReference type="ARBA" id="ARBA00004123"/>
    </source>
</evidence>
<dbReference type="InterPro" id="IPR013137">
    <property type="entry name" value="Znf_TFIIB"/>
</dbReference>
<dbReference type="KEGG" id="foc:113211105"/>
<feature type="domain" description="TFIIB-type" evidence="14">
    <location>
        <begin position="3"/>
        <end position="34"/>
    </location>
</feature>
<dbReference type="Pfam" id="PF07741">
    <property type="entry name" value="BRF1"/>
    <property type="match status" value="1"/>
</dbReference>
<dbReference type="InterPro" id="IPR013763">
    <property type="entry name" value="Cyclin-like_dom"/>
</dbReference>
<evidence type="ECO:0000256" key="10">
    <source>
        <dbReference type="ARBA" id="ARBA00023242"/>
    </source>
</evidence>
<evidence type="ECO:0000313" key="16">
    <source>
        <dbReference type="RefSeq" id="XP_026285158.1"/>
    </source>
</evidence>
<feature type="compositionally biased region" description="Acidic residues" evidence="13">
    <location>
        <begin position="655"/>
        <end position="666"/>
    </location>
</feature>
<feature type="region of interest" description="Disordered" evidence="13">
    <location>
        <begin position="474"/>
        <end position="518"/>
    </location>
</feature>
<feature type="region of interest" description="Disordered" evidence="13">
    <location>
        <begin position="616"/>
        <end position="666"/>
    </location>
</feature>
<evidence type="ECO:0000313" key="17">
    <source>
        <dbReference type="RefSeq" id="XP_026285159.1"/>
    </source>
</evidence>
<dbReference type="CDD" id="cd20554">
    <property type="entry name" value="CYCLIN_TFIIIB90_rpt2"/>
    <property type="match status" value="1"/>
</dbReference>
<dbReference type="OrthoDB" id="511529at2759"/>
<dbReference type="PROSITE" id="PS51134">
    <property type="entry name" value="ZF_TFIIB"/>
    <property type="match status" value="1"/>
</dbReference>
<keyword evidence="4" id="KW-0677">Repeat</keyword>
<protein>
    <recommendedName>
        <fullName evidence="11">B-related factor 1</fullName>
    </recommendedName>
</protein>
<feature type="compositionally biased region" description="Polar residues" evidence="13">
    <location>
        <begin position="639"/>
        <end position="648"/>
    </location>
</feature>
<evidence type="ECO:0000256" key="6">
    <source>
        <dbReference type="ARBA" id="ARBA00022833"/>
    </source>
</evidence>
<comment type="subcellular location">
    <subcellularLocation>
        <location evidence="1">Nucleus</location>
    </subcellularLocation>
</comment>